<dbReference type="PANTHER" id="PTHR47285">
    <property type="entry name" value="PROTEIN TIC 62, CHLOROPLASTIC"/>
    <property type="match status" value="1"/>
</dbReference>
<gene>
    <name evidence="8" type="primary">LOC100834133</name>
    <name evidence="7" type="ORF">BRADI_4g33940v3</name>
</gene>
<reference evidence="8" key="3">
    <citation type="submission" date="2018-08" db="UniProtKB">
        <authorList>
            <consortium name="EnsemblPlants"/>
        </authorList>
    </citation>
    <scope>IDENTIFICATION</scope>
    <source>
        <strain evidence="8">cv. Bd21</strain>
    </source>
</reference>
<dbReference type="FunFam" id="3.40.50.720:FF:000499">
    <property type="entry name" value="Protein TIC 62, chloroplastic"/>
    <property type="match status" value="1"/>
</dbReference>
<feature type="compositionally biased region" description="Pro residues" evidence="5">
    <location>
        <begin position="482"/>
        <end position="492"/>
    </location>
</feature>
<keyword evidence="2" id="KW-0150">Chloroplast</keyword>
<comment type="subcellular location">
    <subcellularLocation>
        <location evidence="1">Plastid</location>
        <location evidence="1">Chloroplast</location>
    </subcellularLocation>
</comment>
<dbReference type="OrthoDB" id="419598at2759"/>
<dbReference type="GO" id="GO:0009535">
    <property type="term" value="C:chloroplast thylakoid membrane"/>
    <property type="evidence" value="ECO:0000318"/>
    <property type="project" value="GO_Central"/>
</dbReference>
<evidence type="ECO:0000256" key="2">
    <source>
        <dbReference type="ARBA" id="ARBA00022528"/>
    </source>
</evidence>
<dbReference type="Gene3D" id="3.40.50.720">
    <property type="entry name" value="NAD(P)-binding Rossmann-like Domain"/>
    <property type="match status" value="1"/>
</dbReference>
<dbReference type="InterPro" id="IPR044719">
    <property type="entry name" value="TIC62"/>
</dbReference>
<name>A0A0Q3ETE6_BRADI</name>
<evidence type="ECO:0000256" key="5">
    <source>
        <dbReference type="SAM" id="MobiDB-lite"/>
    </source>
</evidence>
<keyword evidence="9" id="KW-1185">Reference proteome</keyword>
<organism evidence="7">
    <name type="scientific">Brachypodium distachyon</name>
    <name type="common">Purple false brome</name>
    <name type="synonym">Trachynia distachya</name>
    <dbReference type="NCBI Taxonomy" id="15368"/>
    <lineage>
        <taxon>Eukaryota</taxon>
        <taxon>Viridiplantae</taxon>
        <taxon>Streptophyta</taxon>
        <taxon>Embryophyta</taxon>
        <taxon>Tracheophyta</taxon>
        <taxon>Spermatophyta</taxon>
        <taxon>Magnoliopsida</taxon>
        <taxon>Liliopsida</taxon>
        <taxon>Poales</taxon>
        <taxon>Poaceae</taxon>
        <taxon>BOP clade</taxon>
        <taxon>Pooideae</taxon>
        <taxon>Stipodae</taxon>
        <taxon>Brachypodieae</taxon>
        <taxon>Brachypodium</taxon>
    </lineage>
</organism>
<dbReference type="SUPFAM" id="SSF51735">
    <property type="entry name" value="NAD(P)-binding Rossmann-fold domains"/>
    <property type="match status" value="1"/>
</dbReference>
<proteinExistence type="predicted"/>
<keyword evidence="3" id="KW-0934">Plastid</keyword>
<dbReference type="GO" id="GO:0098807">
    <property type="term" value="C:chloroplast thylakoid membrane protein complex"/>
    <property type="evidence" value="ECO:0007669"/>
    <property type="project" value="EnsemblPlants"/>
</dbReference>
<keyword evidence="4" id="KW-0809">Transit peptide</keyword>
<evidence type="ECO:0000259" key="6">
    <source>
        <dbReference type="Pfam" id="PF13460"/>
    </source>
</evidence>
<dbReference type="STRING" id="15368.A0A0Q3ETE6"/>
<feature type="domain" description="NAD(P)-binding" evidence="6">
    <location>
        <begin position="85"/>
        <end position="293"/>
    </location>
</feature>
<accession>A0A0Q3ETE6</accession>
<dbReference type="ExpressionAtlas" id="A0A0Q3ETE6">
    <property type="expression patterns" value="baseline and differential"/>
</dbReference>
<feature type="compositionally biased region" description="Low complexity" evidence="5">
    <location>
        <begin position="429"/>
        <end position="452"/>
    </location>
</feature>
<reference evidence="7 8" key="1">
    <citation type="journal article" date="2010" name="Nature">
        <title>Genome sequencing and analysis of the model grass Brachypodium distachyon.</title>
        <authorList>
            <consortium name="International Brachypodium Initiative"/>
        </authorList>
    </citation>
    <scope>NUCLEOTIDE SEQUENCE [LARGE SCALE GENOMIC DNA]</scope>
    <source>
        <strain evidence="7 8">Bd21</strain>
    </source>
</reference>
<dbReference type="FunCoup" id="A0A0Q3ETE6">
    <property type="interactions" value="746"/>
</dbReference>
<dbReference type="Pfam" id="PF13460">
    <property type="entry name" value="NAD_binding_10"/>
    <property type="match status" value="1"/>
</dbReference>
<sequence length="492" mass="50505">MEAKAAAAGGISLSAPLHRCCCINIVAPAAGRSAQRLRKCRRQAAPPPPLRSFAGRSLSRTARVYAAAAAADAPAKDQDLVFVAGATGKVGSRTVRELIKQGFRVRAAVRSAARATPLVKSVEQLELGGDASARLEVVECDLEKQGEAGIAAAIGGASLVVCSIGASEKEILDVTGPYRIDYVATANLVRAAAAAAGSVDHFVLVTSLGTSKIGFPATLLNLFWGVLCWKRRAEEALIASGIPYTIVRPGGMERPTDAYKETHNMVLAPQDTYSGGQVSNLQVAELIACIAKNRAAAYCKVVEVIAETTAPLLPMEDILASVPSDPGRAPPPPAAAPAAMESPPAAAPVVVPAAPPAAKAEQRPLSPYTAYEGLKPPSSPTPSSSSKRKDDDSAAAPPPPPPVSNRPLSPYTAFVDLKPPASPSPSPPRSAAASSNATTGAPADAAAPSTPSLDSNVDNGTPTTDPARPLSPYARYDELKPPTSPTPTAPKV</sequence>
<evidence type="ECO:0000313" key="8">
    <source>
        <dbReference type="EnsemblPlants" id="KQJ90791"/>
    </source>
</evidence>
<dbReference type="InterPro" id="IPR016040">
    <property type="entry name" value="NAD(P)-bd_dom"/>
</dbReference>
<evidence type="ECO:0000313" key="9">
    <source>
        <dbReference type="Proteomes" id="UP000008810"/>
    </source>
</evidence>
<dbReference type="EnsemblPlants" id="KQJ90791">
    <property type="protein sequence ID" value="KQJ90791"/>
    <property type="gene ID" value="BRADI_4g33940v3"/>
</dbReference>
<feature type="region of interest" description="Disordered" evidence="5">
    <location>
        <begin position="367"/>
        <end position="492"/>
    </location>
</feature>
<evidence type="ECO:0000256" key="1">
    <source>
        <dbReference type="ARBA" id="ARBA00004229"/>
    </source>
</evidence>
<dbReference type="Proteomes" id="UP000008810">
    <property type="component" value="Chromosome 4"/>
</dbReference>
<evidence type="ECO:0000256" key="3">
    <source>
        <dbReference type="ARBA" id="ARBA00022640"/>
    </source>
</evidence>
<reference evidence="7" key="2">
    <citation type="submission" date="2017-06" db="EMBL/GenBank/DDBJ databases">
        <title>WGS assembly of Brachypodium distachyon.</title>
        <authorList>
            <consortium name="The International Brachypodium Initiative"/>
            <person name="Lucas S."/>
            <person name="Harmon-Smith M."/>
            <person name="Lail K."/>
            <person name="Tice H."/>
            <person name="Grimwood J."/>
            <person name="Bruce D."/>
            <person name="Barry K."/>
            <person name="Shu S."/>
            <person name="Lindquist E."/>
            <person name="Wang M."/>
            <person name="Pitluck S."/>
            <person name="Vogel J.P."/>
            <person name="Garvin D.F."/>
            <person name="Mockler T.C."/>
            <person name="Schmutz J."/>
            <person name="Rokhsar D."/>
            <person name="Bevan M.W."/>
        </authorList>
    </citation>
    <scope>NUCLEOTIDE SEQUENCE</scope>
    <source>
        <strain evidence="7">Bd21</strain>
    </source>
</reference>
<feature type="compositionally biased region" description="Polar residues" evidence="5">
    <location>
        <begin position="453"/>
        <end position="464"/>
    </location>
</feature>
<dbReference type="EMBL" id="CM000883">
    <property type="protein sequence ID" value="KQJ90791.1"/>
    <property type="molecule type" value="Genomic_DNA"/>
</dbReference>
<dbReference type="InterPro" id="IPR036291">
    <property type="entry name" value="NAD(P)-bd_dom_sf"/>
</dbReference>
<evidence type="ECO:0000256" key="4">
    <source>
        <dbReference type="ARBA" id="ARBA00022946"/>
    </source>
</evidence>
<dbReference type="AlphaFoldDB" id="A0A0Q3ETE6"/>
<dbReference type="KEGG" id="bdi:100834133"/>
<dbReference type="GeneID" id="100834133"/>
<protein>
    <recommendedName>
        <fullName evidence="6">NAD(P)-binding domain-containing protein</fullName>
    </recommendedName>
</protein>
<dbReference type="Gramene" id="KQJ90791">
    <property type="protein sequence ID" value="KQJ90791"/>
    <property type="gene ID" value="BRADI_4g33940v3"/>
</dbReference>
<evidence type="ECO:0000313" key="7">
    <source>
        <dbReference type="EMBL" id="KQJ90791.1"/>
    </source>
</evidence>
<dbReference type="PANTHER" id="PTHR47285:SF1">
    <property type="entry name" value="PROTEIN TIC 62, CHLOROPLASTIC"/>
    <property type="match status" value="1"/>
</dbReference>
<dbReference type="RefSeq" id="XP_010238308.1">
    <property type="nucleotide sequence ID" value="XM_010240006.3"/>
</dbReference>